<sequence length="479" mass="55834">MLVRCVFVAYFGEEVCHEVINKARENINTILKPNIREILNALKQKVKRGGIVVYLGYAPFFNTENEDCANPEKYQWALATYGELDFFGRSDFLRLTIERRRVFNDLVHQINRAIREVVEELHNDRNKVYDIGFADWSFFPELVDGQFCSPRSTGTYPDFHQPELLFFKQDTRPDRHGPLNNELRRRDETEGVVRGNVTEGDGARPQFDRKPHAMFDGISGVKGRYYPPGTSRNPQTEVKRQLHRRAPAHPDCPGDNSFDWTLGFGLPDGLGQLFHPNPKGHEAMAAFALQTLATVKAQQLDIVVDSCEIQEDTFHCWRGQPLRQAYTQFETVNKLAKQFCERDVVAPPDWDDNWSFSKRYNIAMNGIINRCDTDSDINPLNLKYGGWHTRGNYQYEITPLYRRNHITRADGRCRGEYKVFYSKYYENPDEHNGWEWYASFHTHIWTSNRCFNNLKVQGRSKGYTHKWKANPQLESMRTP</sequence>
<accession>G0S370</accession>
<dbReference type="RefSeq" id="XP_006692472.1">
    <property type="nucleotide sequence ID" value="XM_006692409.1"/>
</dbReference>
<feature type="compositionally biased region" description="Basic and acidic residues" evidence="1">
    <location>
        <begin position="170"/>
        <end position="191"/>
    </location>
</feature>
<dbReference type="eggNOG" id="ENOG502QVBV">
    <property type="taxonomic scope" value="Eukaryota"/>
</dbReference>
<gene>
    <name evidence="2" type="ORF">CTHT_0019900</name>
</gene>
<dbReference type="AlphaFoldDB" id="G0S370"/>
<evidence type="ECO:0000313" key="3">
    <source>
        <dbReference type="Proteomes" id="UP000008066"/>
    </source>
</evidence>
<dbReference type="SUPFAM" id="SSF52266">
    <property type="entry name" value="SGNH hydrolase"/>
    <property type="match status" value="1"/>
</dbReference>
<evidence type="ECO:0000313" key="2">
    <source>
        <dbReference type="EMBL" id="EGS22453.1"/>
    </source>
</evidence>
<dbReference type="OMA" id="WVRARCW"/>
<dbReference type="OrthoDB" id="1896086at2759"/>
<dbReference type="Proteomes" id="UP000008066">
    <property type="component" value="Unassembled WGS sequence"/>
</dbReference>
<keyword evidence="3" id="KW-1185">Reference proteome</keyword>
<name>G0S370_CHATD</name>
<dbReference type="KEGG" id="cthr:CTHT_0019900"/>
<protein>
    <submittedName>
        <fullName evidence="2">Uncharacterized protein</fullName>
    </submittedName>
</protein>
<dbReference type="InterPro" id="IPR036514">
    <property type="entry name" value="SGNH_hydro_sf"/>
</dbReference>
<dbReference type="Gene3D" id="3.40.50.1110">
    <property type="entry name" value="SGNH hydrolase"/>
    <property type="match status" value="1"/>
</dbReference>
<evidence type="ECO:0000256" key="1">
    <source>
        <dbReference type="SAM" id="MobiDB-lite"/>
    </source>
</evidence>
<dbReference type="STRING" id="759272.G0S370"/>
<dbReference type="PANTHER" id="PTHR37981:SF1">
    <property type="entry name" value="SGNH HYDROLASE-TYPE ESTERASE DOMAIN-CONTAINING PROTEIN"/>
    <property type="match status" value="1"/>
</dbReference>
<dbReference type="Pfam" id="PF18647">
    <property type="entry name" value="Fungal_lectin_2"/>
    <property type="match status" value="1"/>
</dbReference>
<feature type="region of interest" description="Disordered" evidence="1">
    <location>
        <begin position="170"/>
        <end position="254"/>
    </location>
</feature>
<organism evidence="3">
    <name type="scientific">Chaetomium thermophilum (strain DSM 1495 / CBS 144.50 / IMI 039719)</name>
    <name type="common">Thermochaetoides thermophila</name>
    <dbReference type="NCBI Taxonomy" id="759272"/>
    <lineage>
        <taxon>Eukaryota</taxon>
        <taxon>Fungi</taxon>
        <taxon>Dikarya</taxon>
        <taxon>Ascomycota</taxon>
        <taxon>Pezizomycotina</taxon>
        <taxon>Sordariomycetes</taxon>
        <taxon>Sordariomycetidae</taxon>
        <taxon>Sordariales</taxon>
        <taxon>Chaetomiaceae</taxon>
        <taxon>Thermochaetoides</taxon>
    </lineage>
</organism>
<proteinExistence type="predicted"/>
<reference evidence="2 3" key="1">
    <citation type="journal article" date="2011" name="Cell">
        <title>Insight into structure and assembly of the nuclear pore complex by utilizing the genome of a eukaryotic thermophile.</title>
        <authorList>
            <person name="Amlacher S."/>
            <person name="Sarges P."/>
            <person name="Flemming D."/>
            <person name="van Noort V."/>
            <person name="Kunze R."/>
            <person name="Devos D.P."/>
            <person name="Arumugam M."/>
            <person name="Bork P."/>
            <person name="Hurt E."/>
        </authorList>
    </citation>
    <scope>NUCLEOTIDE SEQUENCE [LARGE SCALE GENOMIC DNA]</scope>
    <source>
        <strain evidence="3">DSM 1495 / CBS 144.50 / IMI 039719</strain>
    </source>
</reference>
<dbReference type="GeneID" id="18256028"/>
<dbReference type="InterPro" id="IPR037460">
    <property type="entry name" value="SEST-like"/>
</dbReference>
<dbReference type="EMBL" id="GL988040">
    <property type="protein sequence ID" value="EGS22453.1"/>
    <property type="molecule type" value="Genomic_DNA"/>
</dbReference>
<dbReference type="HOGENOM" id="CLU_032618_0_0_1"/>
<dbReference type="GO" id="GO:0006629">
    <property type="term" value="P:lipid metabolic process"/>
    <property type="evidence" value="ECO:0007669"/>
    <property type="project" value="TreeGrafter"/>
</dbReference>
<dbReference type="GO" id="GO:0016788">
    <property type="term" value="F:hydrolase activity, acting on ester bonds"/>
    <property type="evidence" value="ECO:0007669"/>
    <property type="project" value="InterPro"/>
</dbReference>
<dbReference type="PANTHER" id="PTHR37981">
    <property type="entry name" value="LIPASE 2"/>
    <property type="match status" value="1"/>
</dbReference>